<name>A0ABQ4B915_9ACTN</name>
<sequence>MSDSPAPCGDDVPDNVDNLMLLSPEQYEALLEAREGQQHDLSRAQVEAVLKAAKERS</sequence>
<evidence type="ECO:0000313" key="1">
    <source>
        <dbReference type="EMBL" id="GIE67145.1"/>
    </source>
</evidence>
<comment type="caution">
    <text evidence="1">The sequence shown here is derived from an EMBL/GenBank/DDBJ whole genome shotgun (WGS) entry which is preliminary data.</text>
</comment>
<protein>
    <submittedName>
        <fullName evidence="1">Uncharacterized protein</fullName>
    </submittedName>
</protein>
<keyword evidence="2" id="KW-1185">Reference proteome</keyword>
<accession>A0ABQ4B915</accession>
<proteinExistence type="predicted"/>
<dbReference type="EMBL" id="BOMS01000045">
    <property type="protein sequence ID" value="GIE67145.1"/>
    <property type="molecule type" value="Genomic_DNA"/>
</dbReference>
<gene>
    <name evidence="1" type="ORF">Apa02nite_032530</name>
</gene>
<reference evidence="1 2" key="1">
    <citation type="submission" date="2021-01" db="EMBL/GenBank/DDBJ databases">
        <title>Whole genome shotgun sequence of Actinoplanes palleronii NBRC 14916.</title>
        <authorList>
            <person name="Komaki H."/>
            <person name="Tamura T."/>
        </authorList>
    </citation>
    <scope>NUCLEOTIDE SEQUENCE [LARGE SCALE GENOMIC DNA]</scope>
    <source>
        <strain evidence="1 2">NBRC 14916</strain>
    </source>
</reference>
<dbReference type="RefSeq" id="WP_203825675.1">
    <property type="nucleotide sequence ID" value="NZ_BAAATY010000037.1"/>
</dbReference>
<dbReference type="Proteomes" id="UP000624709">
    <property type="component" value="Unassembled WGS sequence"/>
</dbReference>
<organism evidence="1 2">
    <name type="scientific">Actinoplanes palleronii</name>
    <dbReference type="NCBI Taxonomy" id="113570"/>
    <lineage>
        <taxon>Bacteria</taxon>
        <taxon>Bacillati</taxon>
        <taxon>Actinomycetota</taxon>
        <taxon>Actinomycetes</taxon>
        <taxon>Micromonosporales</taxon>
        <taxon>Micromonosporaceae</taxon>
        <taxon>Actinoplanes</taxon>
    </lineage>
</organism>
<evidence type="ECO:0000313" key="2">
    <source>
        <dbReference type="Proteomes" id="UP000624709"/>
    </source>
</evidence>